<dbReference type="Proteomes" id="UP000000305">
    <property type="component" value="Unassembled WGS sequence"/>
</dbReference>
<keyword evidence="3" id="KW-1185">Reference proteome</keyword>
<dbReference type="HOGENOM" id="CLU_2225839_0_0_1"/>
<dbReference type="OrthoDB" id="6366777at2759"/>
<feature type="signal peptide" evidence="1">
    <location>
        <begin position="1"/>
        <end position="19"/>
    </location>
</feature>
<protein>
    <submittedName>
        <fullName evidence="2">CCHamide-like</fullName>
    </submittedName>
</protein>
<dbReference type="InParanoid" id="E9GIT4"/>
<keyword evidence="1" id="KW-0732">Signal</keyword>
<proteinExistence type="predicted"/>
<dbReference type="PANTHER" id="PTHR35980">
    <property type="entry name" value="NEUROPEPTIDE CCHAMIDE-1-RELATED"/>
    <property type="match status" value="1"/>
</dbReference>
<evidence type="ECO:0000313" key="2">
    <source>
        <dbReference type="EMBL" id="EFX80320.1"/>
    </source>
</evidence>
<name>E9GIT4_DAPPU</name>
<dbReference type="GO" id="GO:0007218">
    <property type="term" value="P:neuropeptide signaling pathway"/>
    <property type="evidence" value="ECO:0000318"/>
    <property type="project" value="GO_Central"/>
</dbReference>
<dbReference type="KEGG" id="dpx:DAPPUDRAFT_304056"/>
<reference evidence="2 3" key="1">
    <citation type="journal article" date="2011" name="Science">
        <title>The ecoresponsive genome of Daphnia pulex.</title>
        <authorList>
            <person name="Colbourne J.K."/>
            <person name="Pfrender M.E."/>
            <person name="Gilbert D."/>
            <person name="Thomas W.K."/>
            <person name="Tucker A."/>
            <person name="Oakley T.H."/>
            <person name="Tokishita S."/>
            <person name="Aerts A."/>
            <person name="Arnold G.J."/>
            <person name="Basu M.K."/>
            <person name="Bauer D.J."/>
            <person name="Caceres C.E."/>
            <person name="Carmel L."/>
            <person name="Casola C."/>
            <person name="Choi J.H."/>
            <person name="Detter J.C."/>
            <person name="Dong Q."/>
            <person name="Dusheyko S."/>
            <person name="Eads B.D."/>
            <person name="Frohlich T."/>
            <person name="Geiler-Samerotte K.A."/>
            <person name="Gerlach D."/>
            <person name="Hatcher P."/>
            <person name="Jogdeo S."/>
            <person name="Krijgsveld J."/>
            <person name="Kriventseva E.V."/>
            <person name="Kultz D."/>
            <person name="Laforsch C."/>
            <person name="Lindquist E."/>
            <person name="Lopez J."/>
            <person name="Manak J.R."/>
            <person name="Muller J."/>
            <person name="Pangilinan J."/>
            <person name="Patwardhan R.P."/>
            <person name="Pitluck S."/>
            <person name="Pritham E.J."/>
            <person name="Rechtsteiner A."/>
            <person name="Rho M."/>
            <person name="Rogozin I.B."/>
            <person name="Sakarya O."/>
            <person name="Salamov A."/>
            <person name="Schaack S."/>
            <person name="Shapiro H."/>
            <person name="Shiga Y."/>
            <person name="Skalitzky C."/>
            <person name="Smith Z."/>
            <person name="Souvorov A."/>
            <person name="Sung W."/>
            <person name="Tang Z."/>
            <person name="Tsuchiya D."/>
            <person name="Tu H."/>
            <person name="Vos H."/>
            <person name="Wang M."/>
            <person name="Wolf Y.I."/>
            <person name="Yamagata H."/>
            <person name="Yamada T."/>
            <person name="Ye Y."/>
            <person name="Shaw J.R."/>
            <person name="Andrews J."/>
            <person name="Crease T.J."/>
            <person name="Tang H."/>
            <person name="Lucas S.M."/>
            <person name="Robertson H.M."/>
            <person name="Bork P."/>
            <person name="Koonin E.V."/>
            <person name="Zdobnov E.M."/>
            <person name="Grigoriev I.V."/>
            <person name="Lynch M."/>
            <person name="Boore J.L."/>
        </authorList>
    </citation>
    <scope>NUCLEOTIDE SEQUENCE [LARGE SCALE GENOMIC DNA]</scope>
</reference>
<feature type="chain" id="PRO_5003237094" evidence="1">
    <location>
        <begin position="20"/>
        <end position="106"/>
    </location>
</feature>
<evidence type="ECO:0000256" key="1">
    <source>
        <dbReference type="SAM" id="SignalP"/>
    </source>
</evidence>
<dbReference type="GO" id="GO:0005615">
    <property type="term" value="C:extracellular space"/>
    <property type="evidence" value="ECO:0000318"/>
    <property type="project" value="GO_Central"/>
</dbReference>
<dbReference type="EMBL" id="GL732547">
    <property type="protein sequence ID" value="EFX80320.1"/>
    <property type="molecule type" value="Genomic_DNA"/>
</dbReference>
<sequence>MHIFFYVIHVTAMLAIVSGNCNKYGNACFGAHGKRSDFKRTSAVDLSDQIWPVAANWNPTRPDEPIQERRQMKPLPALQLESVLVYNDIPRSAEHSRYLNQEDYNN</sequence>
<dbReference type="InterPro" id="IPR037729">
    <property type="entry name" value="CCHa1/2"/>
</dbReference>
<organism evidence="2 3">
    <name type="scientific">Daphnia pulex</name>
    <name type="common">Water flea</name>
    <dbReference type="NCBI Taxonomy" id="6669"/>
    <lineage>
        <taxon>Eukaryota</taxon>
        <taxon>Metazoa</taxon>
        <taxon>Ecdysozoa</taxon>
        <taxon>Arthropoda</taxon>
        <taxon>Crustacea</taxon>
        <taxon>Branchiopoda</taxon>
        <taxon>Diplostraca</taxon>
        <taxon>Cladocera</taxon>
        <taxon>Anomopoda</taxon>
        <taxon>Daphniidae</taxon>
        <taxon>Daphnia</taxon>
    </lineage>
</organism>
<evidence type="ECO:0000313" key="3">
    <source>
        <dbReference type="Proteomes" id="UP000000305"/>
    </source>
</evidence>
<gene>
    <name evidence="2" type="ORF">DAPPUDRAFT_304056</name>
</gene>
<dbReference type="PANTHER" id="PTHR35980:SF1">
    <property type="entry name" value="NEUROPEPTIDE CCHAMIDE-1-RELATED"/>
    <property type="match status" value="1"/>
</dbReference>
<dbReference type="AlphaFoldDB" id="E9GIT4"/>
<dbReference type="GO" id="GO:0005184">
    <property type="term" value="F:neuropeptide hormone activity"/>
    <property type="evidence" value="ECO:0000318"/>
    <property type="project" value="GO_Central"/>
</dbReference>
<feature type="non-terminal residue" evidence="2">
    <location>
        <position position="1"/>
    </location>
</feature>
<accession>E9GIT4</accession>